<accession>A0ABW8S9S7</accession>
<gene>
    <name evidence="1" type="ORF">ACJDTP_21395</name>
</gene>
<keyword evidence="2" id="KW-1185">Reference proteome</keyword>
<evidence type="ECO:0000313" key="1">
    <source>
        <dbReference type="EMBL" id="MFL0167631.1"/>
    </source>
</evidence>
<reference evidence="1 2" key="1">
    <citation type="submission" date="2024-11" db="EMBL/GenBank/DDBJ databases">
        <authorList>
            <person name="Heng Y.C."/>
            <person name="Lim A.C.H."/>
            <person name="Lee J.K.Y."/>
            <person name="Kittelmann S."/>
        </authorList>
    </citation>
    <scope>NUCLEOTIDE SEQUENCE [LARGE SCALE GENOMIC DNA]</scope>
    <source>
        <strain evidence="1 2">WILCCON 0112</strain>
    </source>
</reference>
<name>A0ABW8S9S7_9CLOT</name>
<dbReference type="EMBL" id="JBJIAB010000037">
    <property type="protein sequence ID" value="MFL0167631.1"/>
    <property type="molecule type" value="Genomic_DNA"/>
</dbReference>
<evidence type="ECO:0000313" key="2">
    <source>
        <dbReference type="Proteomes" id="UP001623600"/>
    </source>
</evidence>
<sequence>MNVDKLKDKLLKGTFFYYRDSLYVKGDIYNVVSYDDGELEIFFKGGIVGVYKDKLKTIRRPGNIIEKFDWCYILKDEYDECIGYIGKIEEIA</sequence>
<comment type="caution">
    <text evidence="1">The sequence shown here is derived from an EMBL/GenBank/DDBJ whole genome shotgun (WGS) entry which is preliminary data.</text>
</comment>
<proteinExistence type="predicted"/>
<organism evidence="1 2">
    <name type="scientific">Candidatus Clostridium helianthi</name>
    <dbReference type="NCBI Taxonomy" id="3381660"/>
    <lineage>
        <taxon>Bacteria</taxon>
        <taxon>Bacillati</taxon>
        <taxon>Bacillota</taxon>
        <taxon>Clostridia</taxon>
        <taxon>Eubacteriales</taxon>
        <taxon>Clostridiaceae</taxon>
        <taxon>Clostridium</taxon>
    </lineage>
</organism>
<dbReference type="RefSeq" id="WP_406762379.1">
    <property type="nucleotide sequence ID" value="NZ_JBJIAB010000037.1"/>
</dbReference>
<dbReference type="Proteomes" id="UP001623600">
    <property type="component" value="Unassembled WGS sequence"/>
</dbReference>
<protein>
    <submittedName>
        <fullName evidence="1">Uncharacterized protein</fullName>
    </submittedName>
</protein>